<evidence type="ECO:0000313" key="2">
    <source>
        <dbReference type="Proteomes" id="UP000198853"/>
    </source>
</evidence>
<sequence>MANLGTSKKPIILRVPTEERAVELNDFCDRRGWKVIVGIEEDKPEDISDLQRMMGEKAENTKTIVNETKVGRNDPCPCEVEKSTRNVVGSTIDLSLQA</sequence>
<name>A0A1G8N2A0_9BACI</name>
<gene>
    <name evidence="1" type="ORF">SAMN04488123_105159</name>
</gene>
<dbReference type="Proteomes" id="UP000198853">
    <property type="component" value="Unassembled WGS sequence"/>
</dbReference>
<organism evidence="1 2">
    <name type="scientific">Natribacillus halophilus</name>
    <dbReference type="NCBI Taxonomy" id="549003"/>
    <lineage>
        <taxon>Bacteria</taxon>
        <taxon>Bacillati</taxon>
        <taxon>Bacillota</taxon>
        <taxon>Bacilli</taxon>
        <taxon>Bacillales</taxon>
        <taxon>Bacillaceae</taxon>
        <taxon>Natribacillus</taxon>
    </lineage>
</organism>
<keyword evidence="2" id="KW-1185">Reference proteome</keyword>
<evidence type="ECO:0000313" key="1">
    <source>
        <dbReference type="EMBL" id="SDI74187.1"/>
    </source>
</evidence>
<accession>A0A1G8N2A0</accession>
<reference evidence="1 2" key="1">
    <citation type="submission" date="2016-10" db="EMBL/GenBank/DDBJ databases">
        <authorList>
            <person name="de Groot N.N."/>
        </authorList>
    </citation>
    <scope>NUCLEOTIDE SEQUENCE [LARGE SCALE GENOMIC DNA]</scope>
    <source>
        <strain evidence="1 2">DSM 21771</strain>
    </source>
</reference>
<dbReference type="EMBL" id="FNEN01000005">
    <property type="protein sequence ID" value="SDI74187.1"/>
    <property type="molecule type" value="Genomic_DNA"/>
</dbReference>
<dbReference type="AlphaFoldDB" id="A0A1G8N2A0"/>
<proteinExistence type="predicted"/>
<protein>
    <submittedName>
        <fullName evidence="1">Uncharacterized protein</fullName>
    </submittedName>
</protein>